<dbReference type="EMBL" id="CAJJDP010000217">
    <property type="protein sequence ID" value="CAD8215192.1"/>
    <property type="molecule type" value="Genomic_DNA"/>
</dbReference>
<organism evidence="1 2">
    <name type="scientific">Paramecium octaurelia</name>
    <dbReference type="NCBI Taxonomy" id="43137"/>
    <lineage>
        <taxon>Eukaryota</taxon>
        <taxon>Sar</taxon>
        <taxon>Alveolata</taxon>
        <taxon>Ciliophora</taxon>
        <taxon>Intramacronucleata</taxon>
        <taxon>Oligohymenophorea</taxon>
        <taxon>Peniculida</taxon>
        <taxon>Parameciidae</taxon>
        <taxon>Paramecium</taxon>
    </lineage>
</organism>
<evidence type="ECO:0000313" key="2">
    <source>
        <dbReference type="Proteomes" id="UP000683925"/>
    </source>
</evidence>
<gene>
    <name evidence="1" type="ORF">POCTA_138.1.T2130002</name>
</gene>
<proteinExistence type="predicted"/>
<evidence type="ECO:0000313" key="1">
    <source>
        <dbReference type="EMBL" id="CAD8215192.1"/>
    </source>
</evidence>
<dbReference type="Proteomes" id="UP000683925">
    <property type="component" value="Unassembled WGS sequence"/>
</dbReference>
<protein>
    <submittedName>
        <fullName evidence="1">Uncharacterized protein</fullName>
    </submittedName>
</protein>
<comment type="caution">
    <text evidence="1">The sequence shown here is derived from an EMBL/GenBank/DDBJ whole genome shotgun (WGS) entry which is preliminary data.</text>
</comment>
<keyword evidence="2" id="KW-1185">Reference proteome</keyword>
<accession>A0A8S1YRG6</accession>
<dbReference type="AlphaFoldDB" id="A0A8S1YRG6"/>
<sequence>MSEKNPISIKLIVLGDANVGKVDILLRYLLKQVQLYKKIRFLKISFLRSLKITRLQQLLMGKRLIQVYGILLDKKHIIGQEYQVTVKLMSF</sequence>
<reference evidence="1" key="1">
    <citation type="submission" date="2021-01" db="EMBL/GenBank/DDBJ databases">
        <authorList>
            <consortium name="Genoscope - CEA"/>
            <person name="William W."/>
        </authorList>
    </citation>
    <scope>NUCLEOTIDE SEQUENCE</scope>
</reference>
<name>A0A8S1YRG6_PAROT</name>